<evidence type="ECO:0000313" key="3">
    <source>
        <dbReference type="EMBL" id="SHE70919.1"/>
    </source>
</evidence>
<dbReference type="PANTHER" id="PTHR45947">
    <property type="entry name" value="SULFOQUINOVOSYL TRANSFERASE SQD2"/>
    <property type="match status" value="1"/>
</dbReference>
<dbReference type="InterPro" id="IPR028098">
    <property type="entry name" value="Glyco_trans_4-like_N"/>
</dbReference>
<reference evidence="3 4" key="1">
    <citation type="submission" date="2016-11" db="EMBL/GenBank/DDBJ databases">
        <authorList>
            <person name="Jaros S."/>
            <person name="Januszkiewicz K."/>
            <person name="Wedrychowicz H."/>
        </authorList>
    </citation>
    <scope>NUCLEOTIDE SEQUENCE [LARGE SCALE GENOMIC DNA]</scope>
    <source>
        <strain evidence="3 4">DSM 2631</strain>
    </source>
</reference>
<dbReference type="GO" id="GO:0016757">
    <property type="term" value="F:glycosyltransferase activity"/>
    <property type="evidence" value="ECO:0007669"/>
    <property type="project" value="InterPro"/>
</dbReference>
<dbReference type="STRING" id="1533.SAMN05443638_10884"/>
<name>A0A1M4VPM6_9CLOT</name>
<keyword evidence="3" id="KW-0808">Transferase</keyword>
<dbReference type="OrthoDB" id="3199616at2"/>
<dbReference type="Proteomes" id="UP000184035">
    <property type="component" value="Unassembled WGS sequence"/>
</dbReference>
<feature type="domain" description="Glycosyltransferase subfamily 4-like N-terminal" evidence="2">
    <location>
        <begin position="15"/>
        <end position="159"/>
    </location>
</feature>
<dbReference type="PANTHER" id="PTHR45947:SF3">
    <property type="entry name" value="SULFOQUINOVOSYL TRANSFERASE SQD2"/>
    <property type="match status" value="1"/>
</dbReference>
<dbReference type="Pfam" id="PF00534">
    <property type="entry name" value="Glycos_transf_1"/>
    <property type="match status" value="1"/>
</dbReference>
<dbReference type="AlphaFoldDB" id="A0A1M4VPM6"/>
<dbReference type="InterPro" id="IPR050194">
    <property type="entry name" value="Glycosyltransferase_grp1"/>
</dbReference>
<organism evidence="3 4">
    <name type="scientific">Clostridium fallax</name>
    <dbReference type="NCBI Taxonomy" id="1533"/>
    <lineage>
        <taxon>Bacteria</taxon>
        <taxon>Bacillati</taxon>
        <taxon>Bacillota</taxon>
        <taxon>Clostridia</taxon>
        <taxon>Eubacteriales</taxon>
        <taxon>Clostridiaceae</taxon>
        <taxon>Clostridium</taxon>
    </lineage>
</organism>
<dbReference type="RefSeq" id="WP_072894866.1">
    <property type="nucleotide sequence ID" value="NZ_FQVM01000008.1"/>
</dbReference>
<dbReference type="SUPFAM" id="SSF53756">
    <property type="entry name" value="UDP-Glycosyltransferase/glycogen phosphorylase"/>
    <property type="match status" value="1"/>
</dbReference>
<protein>
    <submittedName>
        <fullName evidence="3">Glycosyltransferase involved in cell wall bisynthesis</fullName>
    </submittedName>
</protein>
<evidence type="ECO:0000313" key="4">
    <source>
        <dbReference type="Proteomes" id="UP000184035"/>
    </source>
</evidence>
<evidence type="ECO:0000259" key="2">
    <source>
        <dbReference type="Pfam" id="PF13439"/>
    </source>
</evidence>
<dbReference type="CDD" id="cd03811">
    <property type="entry name" value="GT4_GT28_WabH-like"/>
    <property type="match status" value="1"/>
</dbReference>
<feature type="domain" description="Glycosyl transferase family 1" evidence="1">
    <location>
        <begin position="180"/>
        <end position="342"/>
    </location>
</feature>
<proteinExistence type="predicted"/>
<keyword evidence="4" id="KW-1185">Reference proteome</keyword>
<dbReference type="Pfam" id="PF13439">
    <property type="entry name" value="Glyco_transf_4"/>
    <property type="match status" value="1"/>
</dbReference>
<dbReference type="Gene3D" id="3.40.50.2000">
    <property type="entry name" value="Glycogen Phosphorylase B"/>
    <property type="match status" value="2"/>
</dbReference>
<dbReference type="InterPro" id="IPR001296">
    <property type="entry name" value="Glyco_trans_1"/>
</dbReference>
<gene>
    <name evidence="3" type="ORF">SAMN05443638_10884</name>
</gene>
<sequence length="366" mass="41863">MTKKVMHIVSTGRLSGAEKVVSDICSNLTEDFKPIAICAGEELKKYYEEKGIETHIFNISSLNPFEILKLKNFAKKNNIDIIHGHDVKPSIAGYLASSSNIPVISHLHGTYPWLKGNGAMKKIDGFFRSKYAMNIACSNKVKDYYLTYNKKINSNKFVVKSNAFNFNEFNNIKIREKNIVKDELDIKEDDFIFGYVGRLIPLKGIDLLINAFNDILKERDNVKLLIVGDGDERENLKIQAERLGIRDKIIFTGFKRNVYEYMNIMDCFVLSSVREGLPMVILESIAMNIPIISTPVAGVNELISSNEYGIVLKERNKENMVLAMKDALLNRDEFKIKASNAYKKLKEQYDIDIYIKDLEKLYKDII</sequence>
<evidence type="ECO:0000259" key="1">
    <source>
        <dbReference type="Pfam" id="PF00534"/>
    </source>
</evidence>
<accession>A0A1M4VPM6</accession>
<dbReference type="EMBL" id="FQVM01000008">
    <property type="protein sequence ID" value="SHE70919.1"/>
    <property type="molecule type" value="Genomic_DNA"/>
</dbReference>